<evidence type="ECO:0000313" key="3">
    <source>
        <dbReference type="EMBL" id="KAA1108476.1"/>
    </source>
</evidence>
<proteinExistence type="predicted"/>
<keyword evidence="4" id="KW-1185">Reference proteome</keyword>
<evidence type="ECO:0000259" key="2">
    <source>
        <dbReference type="Pfam" id="PF20515"/>
    </source>
</evidence>
<reference evidence="3 4" key="1">
    <citation type="submission" date="2019-05" db="EMBL/GenBank/DDBJ databases">
        <title>Emergence of the Ug99 lineage of the wheat stem rust pathogen through somatic hybridization.</title>
        <authorList>
            <person name="Li F."/>
            <person name="Upadhyaya N.M."/>
            <person name="Sperschneider J."/>
            <person name="Matny O."/>
            <person name="Nguyen-Phuc H."/>
            <person name="Mago R."/>
            <person name="Raley C."/>
            <person name="Miller M.E."/>
            <person name="Silverstein K.A.T."/>
            <person name="Henningsen E."/>
            <person name="Hirsch C.D."/>
            <person name="Visser B."/>
            <person name="Pretorius Z.A."/>
            <person name="Steffenson B.J."/>
            <person name="Schwessinger B."/>
            <person name="Dodds P.N."/>
            <person name="Figueroa M."/>
        </authorList>
    </citation>
    <scope>NUCLEOTIDE SEQUENCE [LARGE SCALE GENOMIC DNA]</scope>
    <source>
        <strain evidence="3">21-0</strain>
    </source>
</reference>
<evidence type="ECO:0000313" key="4">
    <source>
        <dbReference type="Proteomes" id="UP000324748"/>
    </source>
</evidence>
<evidence type="ECO:0000256" key="1">
    <source>
        <dbReference type="SAM" id="MobiDB-lite"/>
    </source>
</evidence>
<sequence>MALINVNTNDGDPKGDHLKVCGEYPTDLGECPKGPPESKLTRKQKRNRNRNKGKESRHLQDLKNHADLSKFSVHRLRYNQPMRLVQTNEIITKSKRIGGIVRFTKFCDLSPHLRDQFEALSQHLVEQSRYLWPNANNGNKLGGTMFNAGWRKAYTHNEIMGISAAVPKIAGHEERYLELQDEMKPMEAFLSTRFAHLSQLLYDTLRIKHKDLQLPSISSSSFSELNDFSFASHLSFTLNNFHNKPHCDNDSSTYSFGLWLPIDSRDGHLVMEDFHVKGGNFLFPDNNFGMKFEGFDGIVEMVWKADKFSHQTEPSTSDSYHTRLGISCEIPSTSLQTIVRLQQKHYEKNPEAFFRDTNHIIHSCQTWKENQLNKAPKKKQKVHTEK</sequence>
<comment type="caution">
    <text evidence="3">The sequence shown here is derived from an EMBL/GenBank/DDBJ whole genome shotgun (WGS) entry which is preliminary data.</text>
</comment>
<feature type="compositionally biased region" description="Basic and acidic residues" evidence="1">
    <location>
        <begin position="52"/>
        <end position="64"/>
    </location>
</feature>
<organism evidence="3 4">
    <name type="scientific">Puccinia graminis f. sp. tritici</name>
    <dbReference type="NCBI Taxonomy" id="56615"/>
    <lineage>
        <taxon>Eukaryota</taxon>
        <taxon>Fungi</taxon>
        <taxon>Dikarya</taxon>
        <taxon>Basidiomycota</taxon>
        <taxon>Pucciniomycotina</taxon>
        <taxon>Pucciniomycetes</taxon>
        <taxon>Pucciniales</taxon>
        <taxon>Pucciniaceae</taxon>
        <taxon>Puccinia</taxon>
    </lineage>
</organism>
<accession>A0A5B0Q5I9</accession>
<dbReference type="Pfam" id="PF20515">
    <property type="entry name" value="2OG-FeII_Oxy_6"/>
    <property type="match status" value="1"/>
</dbReference>
<feature type="region of interest" description="Disordered" evidence="1">
    <location>
        <begin position="26"/>
        <end position="64"/>
    </location>
</feature>
<dbReference type="OrthoDB" id="3132747at2759"/>
<dbReference type="InterPro" id="IPR046798">
    <property type="entry name" value="2OG-FeII_Oxy_6"/>
</dbReference>
<feature type="compositionally biased region" description="Basic residues" evidence="1">
    <location>
        <begin position="41"/>
        <end position="51"/>
    </location>
</feature>
<dbReference type="EMBL" id="VSWC01000028">
    <property type="protein sequence ID" value="KAA1108476.1"/>
    <property type="molecule type" value="Genomic_DNA"/>
</dbReference>
<dbReference type="AlphaFoldDB" id="A0A5B0Q5I9"/>
<gene>
    <name evidence="3" type="ORF">PGT21_013822</name>
</gene>
<dbReference type="Proteomes" id="UP000324748">
    <property type="component" value="Unassembled WGS sequence"/>
</dbReference>
<feature type="domain" description="Tet-like 2OG-Fe(II) oxygenase" evidence="2">
    <location>
        <begin position="111"/>
        <end position="315"/>
    </location>
</feature>
<name>A0A5B0Q5I9_PUCGR</name>
<protein>
    <recommendedName>
        <fullName evidence="2">Tet-like 2OG-Fe(II) oxygenase domain-containing protein</fullName>
    </recommendedName>
</protein>